<protein>
    <submittedName>
        <fullName evidence="6">Protein IQ-DOMAIN 32</fullName>
    </submittedName>
</protein>
<evidence type="ECO:0000256" key="1">
    <source>
        <dbReference type="ARBA" id="ARBA00022860"/>
    </source>
</evidence>
<feature type="compositionally biased region" description="Polar residues" evidence="4">
    <location>
        <begin position="696"/>
        <end position="710"/>
    </location>
</feature>
<dbReference type="Proteomes" id="UP001140206">
    <property type="component" value="Chromosome 3"/>
</dbReference>
<dbReference type="AlphaFoldDB" id="A0AAV8E589"/>
<dbReference type="Pfam" id="PF00612">
    <property type="entry name" value="IQ"/>
    <property type="match status" value="2"/>
</dbReference>
<feature type="compositionally biased region" description="Basic residues" evidence="4">
    <location>
        <begin position="648"/>
        <end position="657"/>
    </location>
</feature>
<feature type="compositionally biased region" description="Basic and acidic residues" evidence="4">
    <location>
        <begin position="101"/>
        <end position="111"/>
    </location>
</feature>
<feature type="domain" description="DUF4005" evidence="5">
    <location>
        <begin position="662"/>
        <end position="765"/>
    </location>
</feature>
<feature type="compositionally biased region" description="Polar residues" evidence="4">
    <location>
        <begin position="637"/>
        <end position="647"/>
    </location>
</feature>
<keyword evidence="7" id="KW-1185">Reference proteome</keyword>
<reference evidence="6" key="1">
    <citation type="submission" date="2022-08" db="EMBL/GenBank/DDBJ databases">
        <authorList>
            <person name="Marques A."/>
        </authorList>
    </citation>
    <scope>NUCLEOTIDE SEQUENCE</scope>
    <source>
        <strain evidence="6">RhyPub2mFocal</strain>
        <tissue evidence="6">Leaves</tissue>
    </source>
</reference>
<comment type="subunit">
    <text evidence="3">Binds to multiple calmodulin (CaM) in the presence of Ca(2+) and CaM-like proteins.</text>
</comment>
<dbReference type="GO" id="GO:0005516">
    <property type="term" value="F:calmodulin binding"/>
    <property type="evidence" value="ECO:0007669"/>
    <property type="project" value="UniProtKB-KW"/>
</dbReference>
<gene>
    <name evidence="6" type="ORF">LUZ62_058968</name>
</gene>
<dbReference type="SMART" id="SM00015">
    <property type="entry name" value="IQ"/>
    <property type="match status" value="2"/>
</dbReference>
<feature type="compositionally biased region" description="Low complexity" evidence="4">
    <location>
        <begin position="665"/>
        <end position="678"/>
    </location>
</feature>
<comment type="similarity">
    <text evidence="2">Belongs to the IQD family.</text>
</comment>
<feature type="compositionally biased region" description="Polar residues" evidence="4">
    <location>
        <begin position="756"/>
        <end position="779"/>
    </location>
</feature>
<keyword evidence="1" id="KW-0112">Calmodulin-binding</keyword>
<feature type="region of interest" description="Disordered" evidence="4">
    <location>
        <begin position="570"/>
        <end position="787"/>
    </location>
</feature>
<feature type="region of interest" description="Disordered" evidence="4">
    <location>
        <begin position="82"/>
        <end position="111"/>
    </location>
</feature>
<dbReference type="InterPro" id="IPR000048">
    <property type="entry name" value="IQ_motif_EF-hand-BS"/>
</dbReference>
<dbReference type="PANTHER" id="PTHR32295:SF154">
    <property type="entry name" value="PROTEIN IQ-DOMAIN 32"/>
    <property type="match status" value="1"/>
</dbReference>
<evidence type="ECO:0000313" key="7">
    <source>
        <dbReference type="Proteomes" id="UP001140206"/>
    </source>
</evidence>
<evidence type="ECO:0000256" key="2">
    <source>
        <dbReference type="ARBA" id="ARBA00024341"/>
    </source>
</evidence>
<dbReference type="CDD" id="cd23767">
    <property type="entry name" value="IQCD"/>
    <property type="match status" value="1"/>
</dbReference>
<proteinExistence type="inferred from homology"/>
<evidence type="ECO:0000259" key="5">
    <source>
        <dbReference type="Pfam" id="PF13178"/>
    </source>
</evidence>
<dbReference type="EMBL" id="JAMFTS010000003">
    <property type="protein sequence ID" value="KAJ4774711.1"/>
    <property type="molecule type" value="Genomic_DNA"/>
</dbReference>
<comment type="caution">
    <text evidence="6">The sequence shown here is derived from an EMBL/GenBank/DDBJ whole genome shotgun (WGS) entry which is preliminary data.</text>
</comment>
<evidence type="ECO:0000313" key="6">
    <source>
        <dbReference type="EMBL" id="KAJ4774711.1"/>
    </source>
</evidence>
<dbReference type="PROSITE" id="PS50096">
    <property type="entry name" value="IQ"/>
    <property type="match status" value="2"/>
</dbReference>
<dbReference type="InterPro" id="IPR025064">
    <property type="entry name" value="DUF4005"/>
</dbReference>
<name>A0AAV8E589_9POAL</name>
<accession>A0AAV8E589</accession>
<dbReference type="Pfam" id="PF13178">
    <property type="entry name" value="DUF4005"/>
    <property type="match status" value="1"/>
</dbReference>
<feature type="compositionally biased region" description="Polar residues" evidence="4">
    <location>
        <begin position="88"/>
        <end position="100"/>
    </location>
</feature>
<evidence type="ECO:0000256" key="4">
    <source>
        <dbReference type="SAM" id="MobiDB-lite"/>
    </source>
</evidence>
<sequence length="787" mass="85803">MGRSKNACFNILTCAGAGGGGGDVAADPANSATATNEYHSEESKVLSDKSRWSFRRRSTRHRVLRNNESTEVETVMQNKENPNADLINDSSFNGSYSPKYSTEKTVEQEKPKENNIVVREIEDKLTENDIVIKESVKETHDELKDNLVVEEREEKLEEDVAVKDVEMDLEQENIPASEDASKISEQNENLEPAALVIQSGFRGYMTRKESVKLRNVVKIQAAARGFLVRSQAAGTLRCLLAIIKMQAVVRSRQTPKKADLADITQGSGGSFSQGNKACSSSDNLLLNGFACKIMDTMPKTKAIHIKCDPYKPDCTWQWLERWTYTITPSSGLQLPDQKEIIESETVITESNAVDSHADCSLPSDAPNSNSYFNSNDQIEAPEDDLSAAVMPKEELEMKLVENGVHACDLEEENSDLSPKFDVKPDINLSCENPELDGLAEAKLEDSEVQKAGSKKAINPNFVAAQMKFQELSSNSNLSAARSLSSNKSFTFPSQADDVSSKDLNNNIANHETNNITAGGALIKAVSECGTEISISSTLDSPDRSEAEGGEIVLEIGALENKNYQIHADSEVTETKVESETKNPELEFQPEPTKEPKETINDSINTPTESVEIERILRSPEGTPISHTTTTVTDMHGTPSSQSSVNTKTSKRERKKKPSSISTKRSLNSPINGSSNNNNGVIKRNGSIGHSGDSEPRISNSSLPSYMQATESARAKLHPSLSPKMSPDISETNGSGKKRHSLPIGGPGGAGGKDSSPRMQRSQSHQAQVNAKGSGTQSHGSSERRWQR</sequence>
<evidence type="ECO:0000256" key="3">
    <source>
        <dbReference type="ARBA" id="ARBA00024378"/>
    </source>
</evidence>
<feature type="compositionally biased region" description="Basic and acidic residues" evidence="4">
    <location>
        <begin position="570"/>
        <end position="584"/>
    </location>
</feature>
<organism evidence="6 7">
    <name type="scientific">Rhynchospora pubera</name>
    <dbReference type="NCBI Taxonomy" id="906938"/>
    <lineage>
        <taxon>Eukaryota</taxon>
        <taxon>Viridiplantae</taxon>
        <taxon>Streptophyta</taxon>
        <taxon>Embryophyta</taxon>
        <taxon>Tracheophyta</taxon>
        <taxon>Spermatophyta</taxon>
        <taxon>Magnoliopsida</taxon>
        <taxon>Liliopsida</taxon>
        <taxon>Poales</taxon>
        <taxon>Cyperaceae</taxon>
        <taxon>Cyperoideae</taxon>
        <taxon>Rhynchosporeae</taxon>
        <taxon>Rhynchospora</taxon>
    </lineage>
</organism>
<dbReference type="PANTHER" id="PTHR32295">
    <property type="entry name" value="IQ-DOMAIN 5-RELATED"/>
    <property type="match status" value="1"/>
</dbReference>